<keyword evidence="3" id="KW-1185">Reference proteome</keyword>
<name>A0A085GFW3_9ENTR</name>
<protein>
    <submittedName>
        <fullName evidence="2">Putative inner membrane protein</fullName>
    </submittedName>
</protein>
<keyword evidence="1" id="KW-0812">Transmembrane</keyword>
<evidence type="ECO:0000313" key="3">
    <source>
        <dbReference type="Proteomes" id="UP000028653"/>
    </source>
</evidence>
<feature type="transmembrane region" description="Helical" evidence="1">
    <location>
        <begin position="37"/>
        <end position="59"/>
    </location>
</feature>
<dbReference type="InterPro" id="IPR010590">
    <property type="entry name" value="DUF1158"/>
</dbReference>
<proteinExistence type="predicted"/>
<keyword evidence="1" id="KW-0472">Membrane</keyword>
<evidence type="ECO:0000256" key="1">
    <source>
        <dbReference type="SAM" id="Phobius"/>
    </source>
</evidence>
<dbReference type="Pfam" id="PF06643">
    <property type="entry name" value="DUF1158"/>
    <property type="match status" value="1"/>
</dbReference>
<dbReference type="STRING" id="1006004.GBAG_0970"/>
<dbReference type="EMBL" id="JMPI01000022">
    <property type="protein sequence ID" value="KFC82608.1"/>
    <property type="molecule type" value="Genomic_DNA"/>
</dbReference>
<dbReference type="Proteomes" id="UP000028653">
    <property type="component" value="Unassembled WGS sequence"/>
</dbReference>
<dbReference type="AlphaFoldDB" id="A0A085GFW3"/>
<reference evidence="2 3" key="1">
    <citation type="submission" date="2014-05" db="EMBL/GenBank/DDBJ databases">
        <title>ATOL: Assembling a taxonomically balanced genome-scale reconstruction of the evolutionary history of the Enterobacteriaceae.</title>
        <authorList>
            <person name="Plunkett G.III."/>
            <person name="Neeno-Eckwall E.C."/>
            <person name="Glasner J.D."/>
            <person name="Perna N.T."/>
        </authorList>
    </citation>
    <scope>NUCLEOTIDE SEQUENCE [LARGE SCALE GENOMIC DNA]</scope>
    <source>
        <strain evidence="2 3">ATCC 33320</strain>
    </source>
</reference>
<feature type="transmembrane region" description="Helical" evidence="1">
    <location>
        <begin position="79"/>
        <end position="103"/>
    </location>
</feature>
<sequence length="112" mass="12985">MRRGFVSAVIFPDNSLFGYFHLTSGVTIMMKHPLETLMSAGSILLLAFFSCLLLPAPALTIELAQKLITMFHLLDMNQLYTIIFCLWFLALGAIEYFVIRFIWKRWFSIDRD</sequence>
<comment type="caution">
    <text evidence="2">The sequence shown here is derived from an EMBL/GenBank/DDBJ whole genome shotgun (WGS) entry which is preliminary data.</text>
</comment>
<gene>
    <name evidence="2" type="ORF">GBAG_0970</name>
</gene>
<keyword evidence="1" id="KW-1133">Transmembrane helix</keyword>
<dbReference type="eggNOG" id="ENOG5032V4Y">
    <property type="taxonomic scope" value="Bacteria"/>
</dbReference>
<evidence type="ECO:0000313" key="2">
    <source>
        <dbReference type="EMBL" id="KFC82608.1"/>
    </source>
</evidence>
<accession>A0A085GFW3</accession>
<organism evidence="2 3">
    <name type="scientific">Buttiauxella agrestis ATCC 33320</name>
    <dbReference type="NCBI Taxonomy" id="1006004"/>
    <lineage>
        <taxon>Bacteria</taxon>
        <taxon>Pseudomonadati</taxon>
        <taxon>Pseudomonadota</taxon>
        <taxon>Gammaproteobacteria</taxon>
        <taxon>Enterobacterales</taxon>
        <taxon>Enterobacteriaceae</taxon>
        <taxon>Buttiauxella</taxon>
    </lineage>
</organism>